<evidence type="ECO:0000313" key="2">
    <source>
        <dbReference type="EMBL" id="THH01325.1"/>
    </source>
</evidence>
<sequence>MDSDAEHSSASSPGFANESKVDHLTVILELYTRAYELFKKYSPPSSQNQGRQTLWIAYRIAQTYHQSGKFDMAVRFFERIAKTYRREKWAAMLLPLLSTWYACAQQLGDVELSVQLLIEILAHGATLDNEEPDAIQEDLLAVLKFPLIKTDH</sequence>
<protein>
    <recommendedName>
        <fullName evidence="1">Trafficking protein particle complex subunit 11 domain-containing protein</fullName>
    </recommendedName>
</protein>
<dbReference type="AlphaFoldDB" id="A0A4S4KRR3"/>
<evidence type="ECO:0000313" key="3">
    <source>
        <dbReference type="Proteomes" id="UP000309038"/>
    </source>
</evidence>
<dbReference type="InterPro" id="IPR021773">
    <property type="entry name" value="TPC11"/>
</dbReference>
<dbReference type="InterPro" id="IPR011990">
    <property type="entry name" value="TPR-like_helical_dom_sf"/>
</dbReference>
<evidence type="ECO:0000259" key="1">
    <source>
        <dbReference type="Pfam" id="PF11817"/>
    </source>
</evidence>
<comment type="caution">
    <text evidence="2">The sequence shown here is derived from an EMBL/GenBank/DDBJ whole genome shotgun (WGS) entry which is preliminary data.</text>
</comment>
<gene>
    <name evidence="2" type="ORF">EW026_g1364</name>
</gene>
<dbReference type="Proteomes" id="UP000309038">
    <property type="component" value="Unassembled WGS sequence"/>
</dbReference>
<dbReference type="EMBL" id="SGPJ01000026">
    <property type="protein sequence ID" value="THH01325.1"/>
    <property type="molecule type" value="Genomic_DNA"/>
</dbReference>
<feature type="domain" description="Trafficking protein particle complex subunit 11" evidence="1">
    <location>
        <begin position="16"/>
        <end position="122"/>
    </location>
</feature>
<dbReference type="PANTHER" id="PTHR14374:SF0">
    <property type="entry name" value="TRAFFICKING PROTEIN PARTICLE COMPLEX SUBUNIT 11"/>
    <property type="match status" value="1"/>
</dbReference>
<dbReference type="SUPFAM" id="SSF48452">
    <property type="entry name" value="TPR-like"/>
    <property type="match status" value="1"/>
</dbReference>
<organism evidence="2 3">
    <name type="scientific">Hermanssonia centrifuga</name>
    <dbReference type="NCBI Taxonomy" id="98765"/>
    <lineage>
        <taxon>Eukaryota</taxon>
        <taxon>Fungi</taxon>
        <taxon>Dikarya</taxon>
        <taxon>Basidiomycota</taxon>
        <taxon>Agaricomycotina</taxon>
        <taxon>Agaricomycetes</taxon>
        <taxon>Polyporales</taxon>
        <taxon>Meruliaceae</taxon>
        <taxon>Hermanssonia</taxon>
    </lineage>
</organism>
<proteinExistence type="predicted"/>
<reference evidence="2 3" key="1">
    <citation type="submission" date="2019-02" db="EMBL/GenBank/DDBJ databases">
        <title>Genome sequencing of the rare red list fungi Phlebia centrifuga.</title>
        <authorList>
            <person name="Buettner E."/>
            <person name="Kellner H."/>
        </authorList>
    </citation>
    <scope>NUCLEOTIDE SEQUENCE [LARGE SCALE GENOMIC DNA]</scope>
    <source>
        <strain evidence="2 3">DSM 108282</strain>
    </source>
</reference>
<dbReference type="PANTHER" id="PTHR14374">
    <property type="entry name" value="FOIE GRAS"/>
    <property type="match status" value="1"/>
</dbReference>
<keyword evidence="3" id="KW-1185">Reference proteome</keyword>
<dbReference type="Gene3D" id="1.25.40.10">
    <property type="entry name" value="Tetratricopeptide repeat domain"/>
    <property type="match status" value="1"/>
</dbReference>
<accession>A0A4S4KRR3</accession>
<dbReference type="Pfam" id="PF11817">
    <property type="entry name" value="Foie-gras_1"/>
    <property type="match status" value="1"/>
</dbReference>
<name>A0A4S4KRR3_9APHY</name>